<dbReference type="PATRIC" id="fig|86416.3.peg.469"/>
<keyword evidence="2" id="KW-1185">Reference proteome</keyword>
<protein>
    <submittedName>
        <fullName evidence="1">Uncharacterized protein</fullName>
    </submittedName>
</protein>
<proteinExistence type="predicted"/>
<organism evidence="1 2">
    <name type="scientific">Clostridium pasteurianum BC1</name>
    <dbReference type="NCBI Taxonomy" id="86416"/>
    <lineage>
        <taxon>Bacteria</taxon>
        <taxon>Bacillati</taxon>
        <taxon>Bacillota</taxon>
        <taxon>Clostridia</taxon>
        <taxon>Eubacteriales</taxon>
        <taxon>Clostridiaceae</taxon>
        <taxon>Clostridium</taxon>
    </lineage>
</organism>
<name>R4K4V2_CLOPA</name>
<evidence type="ECO:0000313" key="2">
    <source>
        <dbReference type="Proteomes" id="UP000013523"/>
    </source>
</evidence>
<sequence length="37" mass="4280">MRRNIISTPFGLALGSSFFDLVFFKEKIEIIHVLNLL</sequence>
<gene>
    <name evidence="1" type="ORF">Clopa_0491</name>
</gene>
<reference evidence="1 2" key="1">
    <citation type="submission" date="2012-01" db="EMBL/GenBank/DDBJ databases">
        <title>Complete sequence of chromosome of Clostridium pasteurianum BC1.</title>
        <authorList>
            <consortium name="US DOE Joint Genome Institute"/>
            <person name="Lucas S."/>
            <person name="Han J."/>
            <person name="Lapidus A."/>
            <person name="Cheng J.-F."/>
            <person name="Goodwin L."/>
            <person name="Pitluck S."/>
            <person name="Peters L."/>
            <person name="Mikhailova N."/>
            <person name="Teshima H."/>
            <person name="Detter J.C."/>
            <person name="Han C."/>
            <person name="Tapia R."/>
            <person name="Land M."/>
            <person name="Hauser L."/>
            <person name="Kyrpides N."/>
            <person name="Ivanova N."/>
            <person name="Pagani I."/>
            <person name="Dunn J."/>
            <person name="Taghavi S."/>
            <person name="Francis A."/>
            <person name="van der Lelie D."/>
            <person name="Woyke T."/>
        </authorList>
    </citation>
    <scope>NUCLEOTIDE SEQUENCE [LARGE SCALE GENOMIC DNA]</scope>
    <source>
        <strain evidence="1 2">BC1</strain>
    </source>
</reference>
<evidence type="ECO:0000313" key="1">
    <source>
        <dbReference type="EMBL" id="AGK95544.1"/>
    </source>
</evidence>
<dbReference type="KEGG" id="cpas:Clopa_0491"/>
<dbReference type="Proteomes" id="UP000013523">
    <property type="component" value="Chromosome"/>
</dbReference>
<dbReference type="EMBL" id="CP003261">
    <property type="protein sequence ID" value="AGK95544.1"/>
    <property type="molecule type" value="Genomic_DNA"/>
</dbReference>
<dbReference type="HOGENOM" id="CLU_3342312_0_0_9"/>
<dbReference type="STRING" id="86416.Clopa_0491"/>
<dbReference type="AlphaFoldDB" id="R4K4V2"/>
<accession>R4K4V2</accession>